<dbReference type="InterPro" id="IPR036852">
    <property type="entry name" value="Peptidase_S8/S53_dom_sf"/>
</dbReference>
<feature type="domain" description="Peptidase S53" evidence="13">
    <location>
        <begin position="232"/>
        <end position="655"/>
    </location>
</feature>
<feature type="active site" description="Charge relay system" evidence="11">
    <location>
        <position position="314"/>
    </location>
</feature>
<dbReference type="Pfam" id="PF00082">
    <property type="entry name" value="Peptidase_S8"/>
    <property type="match status" value="1"/>
</dbReference>
<dbReference type="InterPro" id="IPR015366">
    <property type="entry name" value="S53_propep"/>
</dbReference>
<dbReference type="RefSeq" id="XP_013426168.1">
    <property type="nucleotide sequence ID" value="XM_013570714.1"/>
</dbReference>
<evidence type="ECO:0000256" key="5">
    <source>
        <dbReference type="ARBA" id="ARBA00022670"/>
    </source>
</evidence>
<keyword evidence="12" id="KW-0732">Signal</keyword>
<dbReference type="PANTHER" id="PTHR14218:SF19">
    <property type="entry name" value="SERINE PROTEASE AORO, PUTATIVE (AFU_ORTHOLOGUE AFUA_6G10250)-RELATED"/>
    <property type="match status" value="1"/>
</dbReference>
<dbReference type="PANTHER" id="PTHR14218">
    <property type="entry name" value="PROTEASE S8 TRIPEPTIDYL PEPTIDASE I CLN2"/>
    <property type="match status" value="1"/>
</dbReference>
<dbReference type="SMART" id="SM00944">
    <property type="entry name" value="Pro-kuma_activ"/>
    <property type="match status" value="1"/>
</dbReference>
<evidence type="ECO:0000256" key="9">
    <source>
        <dbReference type="ARBA" id="ARBA00022837"/>
    </source>
</evidence>
<keyword evidence="8 11" id="KW-0720">Serine protease</keyword>
<evidence type="ECO:0000256" key="1">
    <source>
        <dbReference type="ARBA" id="ARBA00001910"/>
    </source>
</evidence>
<dbReference type="STRING" id="1043004.A0A074XCC5"/>
<comment type="cofactor">
    <cofactor evidence="11">
        <name>Ca(2+)</name>
        <dbReference type="ChEBI" id="CHEBI:29108"/>
    </cofactor>
    <text evidence="11">Binds 1 Ca(2+) ion per subunit.</text>
</comment>
<keyword evidence="6 11" id="KW-0479">Metal-binding</keyword>
<evidence type="ECO:0000256" key="6">
    <source>
        <dbReference type="ARBA" id="ARBA00022723"/>
    </source>
</evidence>
<feature type="binding site" evidence="11">
    <location>
        <position position="615"/>
    </location>
    <ligand>
        <name>Ca(2+)</name>
        <dbReference type="ChEBI" id="CHEBI:29108"/>
    </ligand>
</feature>
<dbReference type="InterPro" id="IPR000209">
    <property type="entry name" value="Peptidase_S8/S53_dom"/>
</dbReference>
<dbReference type="SUPFAM" id="SSF52743">
    <property type="entry name" value="Subtilisin-like"/>
    <property type="match status" value="1"/>
</dbReference>
<feature type="binding site" evidence="11">
    <location>
        <position position="633"/>
    </location>
    <ligand>
        <name>Ca(2+)</name>
        <dbReference type="ChEBI" id="CHEBI:29108"/>
    </ligand>
</feature>
<keyword evidence="9 11" id="KW-0106">Calcium</keyword>
<evidence type="ECO:0000256" key="7">
    <source>
        <dbReference type="ARBA" id="ARBA00022801"/>
    </source>
</evidence>
<dbReference type="InterPro" id="IPR030400">
    <property type="entry name" value="Sedolisin_dom"/>
</dbReference>
<feature type="signal peptide" evidence="12">
    <location>
        <begin position="1"/>
        <end position="16"/>
    </location>
</feature>
<evidence type="ECO:0000256" key="8">
    <source>
        <dbReference type="ARBA" id="ARBA00022825"/>
    </source>
</evidence>
<dbReference type="Proteomes" id="UP000027730">
    <property type="component" value="Unassembled WGS sequence"/>
</dbReference>
<dbReference type="Gene3D" id="3.40.50.200">
    <property type="entry name" value="Peptidase S8/S53 domain"/>
    <property type="match status" value="1"/>
</dbReference>
<dbReference type="PROSITE" id="PS51695">
    <property type="entry name" value="SEDOLISIN"/>
    <property type="match status" value="1"/>
</dbReference>
<keyword evidence="5 11" id="KW-0645">Protease</keyword>
<organism evidence="14 15">
    <name type="scientific">Aureobasidium namibiae CBS 147.97</name>
    <dbReference type="NCBI Taxonomy" id="1043004"/>
    <lineage>
        <taxon>Eukaryota</taxon>
        <taxon>Fungi</taxon>
        <taxon>Dikarya</taxon>
        <taxon>Ascomycota</taxon>
        <taxon>Pezizomycotina</taxon>
        <taxon>Dothideomycetes</taxon>
        <taxon>Dothideomycetidae</taxon>
        <taxon>Dothideales</taxon>
        <taxon>Saccotheciaceae</taxon>
        <taxon>Aureobasidium</taxon>
    </lineage>
</organism>
<dbReference type="CDD" id="cd11377">
    <property type="entry name" value="Pro-peptidase_S53"/>
    <property type="match status" value="1"/>
</dbReference>
<keyword evidence="15" id="KW-1185">Reference proteome</keyword>
<name>A0A074XCC5_9PEZI</name>
<feature type="binding site" evidence="11">
    <location>
        <position position="614"/>
    </location>
    <ligand>
        <name>Ca(2+)</name>
        <dbReference type="ChEBI" id="CHEBI:29108"/>
    </ligand>
</feature>
<dbReference type="GO" id="GO:0006508">
    <property type="term" value="P:proteolysis"/>
    <property type="evidence" value="ECO:0007669"/>
    <property type="project" value="UniProtKB-KW"/>
</dbReference>
<evidence type="ECO:0000313" key="15">
    <source>
        <dbReference type="Proteomes" id="UP000027730"/>
    </source>
</evidence>
<dbReference type="GO" id="GO:0005576">
    <property type="term" value="C:extracellular region"/>
    <property type="evidence" value="ECO:0007669"/>
    <property type="project" value="UniProtKB-SubCell"/>
</dbReference>
<evidence type="ECO:0000256" key="12">
    <source>
        <dbReference type="SAM" id="SignalP"/>
    </source>
</evidence>
<dbReference type="Pfam" id="PF09286">
    <property type="entry name" value="Pro-kuma_activ"/>
    <property type="match status" value="1"/>
</dbReference>
<proteinExistence type="predicted"/>
<accession>A0A074XCC5</accession>
<evidence type="ECO:0000256" key="10">
    <source>
        <dbReference type="ARBA" id="ARBA00023145"/>
    </source>
</evidence>
<sequence length="655" mass="69862">MLSSLLTSVFVAAALASPITPSYVAHERRQAPPRGWLKAEKVPSDSILPMRIGLVQSNLEKGHDLLMDVSTHTSPNYGKYYTAEQVNEIFAPTKASIDSVIDWLASHNVNGISLSANKQWLQFDAPVEIAEKLFRTDYHVYEHAISGGKNVACDEYHVPEHLSEYIDYITPGIKLFSPARSGHAVNDKNAIEKRTFGVTNGKATKPPPLLKALPLAISELLGLAELSLCQIAATPSCIAKLYNITQATSAQAGNELGIFEDLGDVYSQTDLDEFFLTLAQFRQIPVGTHPKLEAVDGAVAPVSVANAGAESDLDFQISYPIIYPQNSILFQTDDPVYEANYTYEGFLNNFLDAIDGSYCSYDGGNSPLDPPYPDPQPGGYKGALQCGVYKPTNVISISYGGQEADLPASYQTRQCHEYMKLGMQGVSIVLASGDSGVAGPAGDDNADGCLGTGQVFSPDFPATCPYLTTVGATYLPPTGNVFKDEETAVTRFGSGGGFSNIFEIPSYQAAAVSNYLTNHPPPYTSYSTTNDADIGAGGGIYNRNGRGYPDVSAIGDNVLIFNKGAPTLIGGTSAAAPVFAAILTRINEERLKVGKSTVGFVNPTLYANPSAFHDITTGNNPGCNTNGFSAATGWDPVTGLGTPNYPALLKVFMDI</sequence>
<dbReference type="GO" id="GO:0008240">
    <property type="term" value="F:tripeptidyl-peptidase activity"/>
    <property type="evidence" value="ECO:0007669"/>
    <property type="project" value="UniProtKB-EC"/>
</dbReference>
<evidence type="ECO:0000256" key="11">
    <source>
        <dbReference type="PROSITE-ProRule" id="PRU01032"/>
    </source>
</evidence>
<dbReference type="GO" id="GO:0004252">
    <property type="term" value="F:serine-type endopeptidase activity"/>
    <property type="evidence" value="ECO:0007669"/>
    <property type="project" value="UniProtKB-UniRule"/>
</dbReference>
<protein>
    <recommendedName>
        <fullName evidence="4">tripeptidyl-peptidase II</fullName>
        <ecNumber evidence="4">3.4.14.10</ecNumber>
    </recommendedName>
</protein>
<evidence type="ECO:0000256" key="3">
    <source>
        <dbReference type="ARBA" id="ARBA00004239"/>
    </source>
</evidence>
<comment type="function">
    <text evidence="2">Secreted tripeptidyl-peptidase which degrades proteins at acidic pHs and is involved in virulence.</text>
</comment>
<dbReference type="CDD" id="cd04056">
    <property type="entry name" value="Peptidases_S53"/>
    <property type="match status" value="1"/>
</dbReference>
<dbReference type="SUPFAM" id="SSF54897">
    <property type="entry name" value="Protease propeptides/inhibitors"/>
    <property type="match status" value="1"/>
</dbReference>
<gene>
    <name evidence="14" type="ORF">M436DRAFT_49316</name>
</gene>
<dbReference type="GeneID" id="25411040"/>
<dbReference type="EC" id="3.4.14.10" evidence="4"/>
<evidence type="ECO:0000256" key="4">
    <source>
        <dbReference type="ARBA" id="ARBA00012462"/>
    </source>
</evidence>
<dbReference type="AlphaFoldDB" id="A0A074XCC5"/>
<feature type="binding site" evidence="11">
    <location>
        <position position="635"/>
    </location>
    <ligand>
        <name>Ca(2+)</name>
        <dbReference type="ChEBI" id="CHEBI:29108"/>
    </ligand>
</feature>
<dbReference type="OrthoDB" id="409122at2759"/>
<reference evidence="14 15" key="1">
    <citation type="journal article" date="2014" name="BMC Genomics">
        <title>Genome sequencing of four Aureobasidium pullulans varieties: biotechnological potential, stress tolerance, and description of new species.</title>
        <authorList>
            <person name="Gostin Ar C."/>
            <person name="Ohm R.A."/>
            <person name="Kogej T."/>
            <person name="Sonjak S."/>
            <person name="Turk M."/>
            <person name="Zajc J."/>
            <person name="Zalar P."/>
            <person name="Grube M."/>
            <person name="Sun H."/>
            <person name="Han J."/>
            <person name="Sharma A."/>
            <person name="Chiniquy J."/>
            <person name="Ngan C.Y."/>
            <person name="Lipzen A."/>
            <person name="Barry K."/>
            <person name="Grigoriev I.V."/>
            <person name="Gunde-Cimerman N."/>
        </authorList>
    </citation>
    <scope>NUCLEOTIDE SEQUENCE [LARGE SCALE GENOMIC DNA]</scope>
    <source>
        <strain evidence="14 15">CBS 147.97</strain>
    </source>
</reference>
<feature type="active site" description="Charge relay system" evidence="11">
    <location>
        <position position="573"/>
    </location>
</feature>
<comment type="catalytic activity">
    <reaction evidence="1">
        <text>Release of an N-terminal tripeptide from a polypeptide.</text>
        <dbReference type="EC" id="3.4.14.10"/>
    </reaction>
</comment>
<evidence type="ECO:0000313" key="14">
    <source>
        <dbReference type="EMBL" id="KEQ72281.1"/>
    </source>
</evidence>
<feature type="active site" description="Charge relay system" evidence="11">
    <location>
        <position position="310"/>
    </location>
</feature>
<evidence type="ECO:0000256" key="2">
    <source>
        <dbReference type="ARBA" id="ARBA00002451"/>
    </source>
</evidence>
<dbReference type="HOGENOM" id="CLU_013783_4_0_1"/>
<dbReference type="EMBL" id="KL584712">
    <property type="protein sequence ID" value="KEQ72281.1"/>
    <property type="molecule type" value="Genomic_DNA"/>
</dbReference>
<evidence type="ECO:0000259" key="13">
    <source>
        <dbReference type="PROSITE" id="PS51695"/>
    </source>
</evidence>
<dbReference type="InterPro" id="IPR050819">
    <property type="entry name" value="Tripeptidyl-peptidase_I"/>
</dbReference>
<keyword evidence="7 11" id="KW-0378">Hydrolase</keyword>
<dbReference type="GO" id="GO:0046872">
    <property type="term" value="F:metal ion binding"/>
    <property type="evidence" value="ECO:0007669"/>
    <property type="project" value="UniProtKB-UniRule"/>
</dbReference>
<feature type="chain" id="PRO_5001702279" description="tripeptidyl-peptidase II" evidence="12">
    <location>
        <begin position="17"/>
        <end position="655"/>
    </location>
</feature>
<comment type="subcellular location">
    <subcellularLocation>
        <location evidence="3">Secreted</location>
        <location evidence="3">Extracellular space</location>
    </subcellularLocation>
</comment>
<keyword evidence="10" id="KW-0865">Zymogen</keyword>